<proteinExistence type="predicted"/>
<evidence type="ECO:0000256" key="1">
    <source>
        <dbReference type="SAM" id="SignalP"/>
    </source>
</evidence>
<reference evidence="2 3" key="1">
    <citation type="submission" date="2017-01" db="EMBL/GenBank/DDBJ databases">
        <authorList>
            <person name="Mah S.A."/>
            <person name="Swanson W.J."/>
            <person name="Moy G.W."/>
            <person name="Vacquier V.D."/>
        </authorList>
    </citation>
    <scope>NUCLEOTIDE SEQUENCE [LARGE SCALE GENOMIC DNA]</scope>
    <source>
        <strain evidence="2 3">RU36E</strain>
    </source>
</reference>
<dbReference type="RefSeq" id="WP_076426236.1">
    <property type="nucleotide sequence ID" value="NZ_FTMP01000003.1"/>
</dbReference>
<dbReference type="InterPro" id="IPR029045">
    <property type="entry name" value="ClpP/crotonase-like_dom_sf"/>
</dbReference>
<gene>
    <name evidence="2" type="ORF">SAMN05878282_103259</name>
</gene>
<dbReference type="AlphaFoldDB" id="A0A1N6RZ48"/>
<feature type="chain" id="PRO_5012771672" description="Periplasmic protein-like protein" evidence="1">
    <location>
        <begin position="23"/>
        <end position="187"/>
    </location>
</feature>
<name>A0A1N6RZ48_AQUAC</name>
<organism evidence="2 3">
    <name type="scientific">Aquipseudomonas alcaligenes</name>
    <name type="common">Pseudomonas alcaligenes</name>
    <dbReference type="NCBI Taxonomy" id="43263"/>
    <lineage>
        <taxon>Bacteria</taxon>
        <taxon>Pseudomonadati</taxon>
        <taxon>Pseudomonadota</taxon>
        <taxon>Gammaproteobacteria</taxon>
        <taxon>Pseudomonadales</taxon>
        <taxon>Pseudomonadaceae</taxon>
        <taxon>Aquipseudomonas</taxon>
    </lineage>
</organism>
<evidence type="ECO:0008006" key="4">
    <source>
        <dbReference type="Google" id="ProtNLM"/>
    </source>
</evidence>
<evidence type="ECO:0000313" key="2">
    <source>
        <dbReference type="EMBL" id="SIQ34101.1"/>
    </source>
</evidence>
<dbReference type="Gene3D" id="3.90.226.10">
    <property type="entry name" value="2-enoyl-CoA Hydratase, Chain A, domain 1"/>
    <property type="match status" value="1"/>
</dbReference>
<dbReference type="EMBL" id="FTMP01000003">
    <property type="protein sequence ID" value="SIQ34101.1"/>
    <property type="molecule type" value="Genomic_DNA"/>
</dbReference>
<sequence>MSRTLRTALLCIAALATNVALAKVEVESAQQNNLGRILILKVSEEIAPGDYDAMLKALRAHPGKFARKILLLDSIGGSAAEAMRMGRLLRETGFETLVPAKGVCQGSCIYLLAAGRKKTVRGHVGLHRPYFPAGESAQSSRAGMPYNSAGYFRDMGVAPSLTVDMQAIEPQRMKVLSADELRRYRLQ</sequence>
<keyword evidence="1" id="KW-0732">Signal</keyword>
<feature type="signal peptide" evidence="1">
    <location>
        <begin position="1"/>
        <end position="22"/>
    </location>
</feature>
<evidence type="ECO:0000313" key="3">
    <source>
        <dbReference type="Proteomes" id="UP000185841"/>
    </source>
</evidence>
<dbReference type="Proteomes" id="UP000185841">
    <property type="component" value="Unassembled WGS sequence"/>
</dbReference>
<dbReference type="SUPFAM" id="SSF52096">
    <property type="entry name" value="ClpP/crotonase"/>
    <property type="match status" value="1"/>
</dbReference>
<accession>A0A1N6RZ48</accession>
<protein>
    <recommendedName>
        <fullName evidence="4">Periplasmic protein-like protein</fullName>
    </recommendedName>
</protein>